<dbReference type="Gramene" id="A09p06610.2_BraZ1">
    <property type="protein sequence ID" value="A09p06610.2_BraZ1.CDS.1"/>
    <property type="gene ID" value="A09g06610.2_BraZ1"/>
</dbReference>
<dbReference type="SUPFAM" id="SSF53098">
    <property type="entry name" value="Ribonuclease H-like"/>
    <property type="match status" value="1"/>
</dbReference>
<dbReference type="GO" id="GO:0003676">
    <property type="term" value="F:nucleic acid binding"/>
    <property type="evidence" value="ECO:0007669"/>
    <property type="project" value="InterPro"/>
</dbReference>
<dbReference type="InterPro" id="IPR012337">
    <property type="entry name" value="RNaseH-like_sf"/>
</dbReference>
<accession>A0A8D9CNB0</accession>
<reference evidence="2 3" key="1">
    <citation type="submission" date="2021-07" db="EMBL/GenBank/DDBJ databases">
        <authorList>
            <consortium name="Genoscope - CEA"/>
            <person name="William W."/>
        </authorList>
    </citation>
    <scope>NUCLEOTIDE SEQUENCE [LARGE SCALE GENOMIC DNA]</scope>
</reference>
<organism evidence="2 3">
    <name type="scientific">Brassica campestris</name>
    <name type="common">Field mustard</name>
    <dbReference type="NCBI Taxonomy" id="3711"/>
    <lineage>
        <taxon>Eukaryota</taxon>
        <taxon>Viridiplantae</taxon>
        <taxon>Streptophyta</taxon>
        <taxon>Embryophyta</taxon>
        <taxon>Tracheophyta</taxon>
        <taxon>Spermatophyta</taxon>
        <taxon>Magnoliopsida</taxon>
        <taxon>eudicotyledons</taxon>
        <taxon>Gunneridae</taxon>
        <taxon>Pentapetalae</taxon>
        <taxon>rosids</taxon>
        <taxon>malvids</taxon>
        <taxon>Brassicales</taxon>
        <taxon>Brassicaceae</taxon>
        <taxon>Brassiceae</taxon>
        <taxon>Brassica</taxon>
    </lineage>
</organism>
<dbReference type="InterPro" id="IPR044730">
    <property type="entry name" value="RNase_H-like_dom_plant"/>
</dbReference>
<dbReference type="Gene3D" id="3.30.420.10">
    <property type="entry name" value="Ribonuclease H-like superfamily/Ribonuclease H"/>
    <property type="match status" value="1"/>
</dbReference>
<evidence type="ECO:0000259" key="1">
    <source>
        <dbReference type="Pfam" id="PF13456"/>
    </source>
</evidence>
<proteinExistence type="predicted"/>
<dbReference type="PANTHER" id="PTHR47074:SF11">
    <property type="entry name" value="REVERSE TRANSCRIPTASE-LIKE PROTEIN"/>
    <property type="match status" value="1"/>
</dbReference>
<dbReference type="AlphaFoldDB" id="A0A8D9CNB0"/>
<dbReference type="Pfam" id="PF13456">
    <property type="entry name" value="RVT_3"/>
    <property type="match status" value="1"/>
</dbReference>
<evidence type="ECO:0000313" key="2">
    <source>
        <dbReference type="EMBL" id="CAG7860194.1"/>
    </source>
</evidence>
<evidence type="ECO:0000313" key="3">
    <source>
        <dbReference type="Proteomes" id="UP000694005"/>
    </source>
</evidence>
<dbReference type="InterPro" id="IPR002156">
    <property type="entry name" value="RNaseH_domain"/>
</dbReference>
<dbReference type="EMBL" id="LS974625">
    <property type="protein sequence ID" value="CAG7860194.1"/>
    <property type="molecule type" value="Genomic_DNA"/>
</dbReference>
<name>A0A8D9CNB0_BRACM</name>
<feature type="domain" description="RNase H type-1" evidence="1">
    <location>
        <begin position="18"/>
        <end position="103"/>
    </location>
</feature>
<dbReference type="InterPro" id="IPR052929">
    <property type="entry name" value="RNase_H-like_EbsB-rel"/>
</dbReference>
<protein>
    <recommendedName>
        <fullName evidence="1">RNase H type-1 domain-containing protein</fullName>
    </recommendedName>
</protein>
<gene>
    <name evidence="2" type="ORF">BRAPAZ1V2_A09P06610.2</name>
</gene>
<dbReference type="InterPro" id="IPR036397">
    <property type="entry name" value="RNaseH_sf"/>
</dbReference>
<sequence>MNLNVNTYLSFLSHCFYVSSPLVAEGLALREALICCITKGIRAVRCSSDSLQLVRALNEDSPIAEIYGITSDIRNLILAFDFVSFVWIQRSENKAADALAKQALVDATFVASPLNLVV</sequence>
<dbReference type="GO" id="GO:0004523">
    <property type="term" value="F:RNA-DNA hybrid ribonuclease activity"/>
    <property type="evidence" value="ECO:0007669"/>
    <property type="project" value="InterPro"/>
</dbReference>
<dbReference type="CDD" id="cd06222">
    <property type="entry name" value="RNase_H_like"/>
    <property type="match status" value="1"/>
</dbReference>
<dbReference type="Proteomes" id="UP000694005">
    <property type="component" value="Chromosome A09"/>
</dbReference>
<dbReference type="PANTHER" id="PTHR47074">
    <property type="entry name" value="BNAC02G40300D PROTEIN"/>
    <property type="match status" value="1"/>
</dbReference>